<gene>
    <name evidence="6" type="primary">fhlA_2</name>
    <name evidence="6" type="ORF">KOR42_15570</name>
</gene>
<dbReference type="PROSITE" id="PS00675">
    <property type="entry name" value="SIGMA54_INTERACT_1"/>
    <property type="match status" value="1"/>
</dbReference>
<dbReference type="InterPro" id="IPR003593">
    <property type="entry name" value="AAA+_ATPase"/>
</dbReference>
<evidence type="ECO:0000313" key="7">
    <source>
        <dbReference type="Proteomes" id="UP000317243"/>
    </source>
</evidence>
<evidence type="ECO:0000256" key="2">
    <source>
        <dbReference type="ARBA" id="ARBA00022840"/>
    </source>
</evidence>
<feature type="domain" description="Sigma-54 factor interaction" evidence="5">
    <location>
        <begin position="148"/>
        <end position="377"/>
    </location>
</feature>
<proteinExistence type="predicted"/>
<evidence type="ECO:0000256" key="1">
    <source>
        <dbReference type="ARBA" id="ARBA00022741"/>
    </source>
</evidence>
<sequence>MRNSLILTQDCQLFSALQERVQPFDVNVKFCEDAASVKGWMKQFKTSFLFLDLRPSHHSLETDSFIKELSREGTPRPTVITLSDGSLPCQVAGELSLVAAAHLIFDEETSQLNSWDKDARRNFERVMSRDALSEIPQSCTLAGTSQSLTTHQPEFFQVLEDLQRVAHRDVTVLLIGETGTGKTTLARIIHERSKRCDAPFQQLACGALPAEIIESELFGHIRGAFTGAERNKIGRFQAAGKGTLLLDEIDVLDVKQQAKLLKVIETGEYEMVGSTEPMQSDARLITASNINLEDLTGSNRFRSDLYYRLSVLEFRLLPLRERPIDIVPMAVEFVEECCREHEIQIQSIDLEFLHALQSYSWPGNIRELKNHIRRAVLFAENGRLQKSDLSAKVTESPITSTMSDPELCENQTLAEQVADNERELLMQALEANRHNRTRTAQSLGISRVGLYKKMRRLGLLEDSSRGDLKRAS</sequence>
<dbReference type="FunFam" id="3.40.50.300:FF:000006">
    <property type="entry name" value="DNA-binding transcriptional regulator NtrC"/>
    <property type="match status" value="1"/>
</dbReference>
<keyword evidence="7" id="KW-1185">Reference proteome</keyword>
<dbReference type="InterPro" id="IPR009057">
    <property type="entry name" value="Homeodomain-like_sf"/>
</dbReference>
<dbReference type="CDD" id="cd00009">
    <property type="entry name" value="AAA"/>
    <property type="match status" value="1"/>
</dbReference>
<evidence type="ECO:0000256" key="4">
    <source>
        <dbReference type="ARBA" id="ARBA00023163"/>
    </source>
</evidence>
<keyword evidence="2" id="KW-0067">ATP-binding</keyword>
<dbReference type="EMBL" id="SIHI01000001">
    <property type="protein sequence ID" value="TWT58186.1"/>
    <property type="molecule type" value="Genomic_DNA"/>
</dbReference>
<dbReference type="InterPro" id="IPR002078">
    <property type="entry name" value="Sigma_54_int"/>
</dbReference>
<dbReference type="SMART" id="SM00382">
    <property type="entry name" value="AAA"/>
    <property type="match status" value="1"/>
</dbReference>
<dbReference type="OrthoDB" id="9807827at2"/>
<evidence type="ECO:0000259" key="5">
    <source>
        <dbReference type="PROSITE" id="PS50045"/>
    </source>
</evidence>
<dbReference type="Gene3D" id="1.10.8.60">
    <property type="match status" value="1"/>
</dbReference>
<dbReference type="Pfam" id="PF02954">
    <property type="entry name" value="HTH_8"/>
    <property type="match status" value="1"/>
</dbReference>
<dbReference type="PRINTS" id="PR01590">
    <property type="entry name" value="HTHFIS"/>
</dbReference>
<accession>A0A5C5X582</accession>
<dbReference type="PROSITE" id="PS00688">
    <property type="entry name" value="SIGMA54_INTERACT_3"/>
    <property type="match status" value="1"/>
</dbReference>
<dbReference type="Gene3D" id="1.10.10.60">
    <property type="entry name" value="Homeodomain-like"/>
    <property type="match status" value="1"/>
</dbReference>
<dbReference type="Pfam" id="PF00158">
    <property type="entry name" value="Sigma54_activat"/>
    <property type="match status" value="1"/>
</dbReference>
<dbReference type="InterPro" id="IPR025944">
    <property type="entry name" value="Sigma_54_int_dom_CS"/>
</dbReference>
<keyword evidence="4" id="KW-0804">Transcription</keyword>
<dbReference type="Gene3D" id="3.40.50.300">
    <property type="entry name" value="P-loop containing nucleotide triphosphate hydrolases"/>
    <property type="match status" value="1"/>
</dbReference>
<dbReference type="PANTHER" id="PTHR32071">
    <property type="entry name" value="TRANSCRIPTIONAL REGULATORY PROTEIN"/>
    <property type="match status" value="1"/>
</dbReference>
<dbReference type="Pfam" id="PF25601">
    <property type="entry name" value="AAA_lid_14"/>
    <property type="match status" value="1"/>
</dbReference>
<dbReference type="PROSITE" id="PS50045">
    <property type="entry name" value="SIGMA54_INTERACT_4"/>
    <property type="match status" value="1"/>
</dbReference>
<keyword evidence="6" id="KW-0456">Lyase</keyword>
<dbReference type="RefSeq" id="WP_146508399.1">
    <property type="nucleotide sequence ID" value="NZ_SIHI01000001.1"/>
</dbReference>
<dbReference type="InterPro" id="IPR058031">
    <property type="entry name" value="AAA_lid_NorR"/>
</dbReference>
<protein>
    <submittedName>
        <fullName evidence="6">Formate hydrogenlyase transcriptional activator</fullName>
    </submittedName>
</protein>
<dbReference type="InterPro" id="IPR025662">
    <property type="entry name" value="Sigma_54_int_dom_ATP-bd_1"/>
</dbReference>
<dbReference type="GO" id="GO:0043565">
    <property type="term" value="F:sequence-specific DNA binding"/>
    <property type="evidence" value="ECO:0007669"/>
    <property type="project" value="InterPro"/>
</dbReference>
<keyword evidence="1" id="KW-0547">Nucleotide-binding</keyword>
<dbReference type="SUPFAM" id="SSF46689">
    <property type="entry name" value="Homeodomain-like"/>
    <property type="match status" value="1"/>
</dbReference>
<organism evidence="6 7">
    <name type="scientific">Thalassoglobus neptunius</name>
    <dbReference type="NCBI Taxonomy" id="1938619"/>
    <lineage>
        <taxon>Bacteria</taxon>
        <taxon>Pseudomonadati</taxon>
        <taxon>Planctomycetota</taxon>
        <taxon>Planctomycetia</taxon>
        <taxon>Planctomycetales</taxon>
        <taxon>Planctomycetaceae</taxon>
        <taxon>Thalassoglobus</taxon>
    </lineage>
</organism>
<dbReference type="InterPro" id="IPR002197">
    <property type="entry name" value="HTH_Fis"/>
</dbReference>
<keyword evidence="3" id="KW-0805">Transcription regulation</keyword>
<dbReference type="PANTHER" id="PTHR32071:SF81">
    <property type="entry name" value="PROPIONATE CATABOLISM OPERON REGULATORY PROTEIN"/>
    <property type="match status" value="1"/>
</dbReference>
<dbReference type="GO" id="GO:0006355">
    <property type="term" value="P:regulation of DNA-templated transcription"/>
    <property type="evidence" value="ECO:0007669"/>
    <property type="project" value="InterPro"/>
</dbReference>
<dbReference type="AlphaFoldDB" id="A0A5C5X582"/>
<dbReference type="Proteomes" id="UP000317243">
    <property type="component" value="Unassembled WGS sequence"/>
</dbReference>
<dbReference type="SUPFAM" id="SSF52540">
    <property type="entry name" value="P-loop containing nucleoside triphosphate hydrolases"/>
    <property type="match status" value="1"/>
</dbReference>
<dbReference type="InterPro" id="IPR027417">
    <property type="entry name" value="P-loop_NTPase"/>
</dbReference>
<evidence type="ECO:0000313" key="6">
    <source>
        <dbReference type="EMBL" id="TWT58186.1"/>
    </source>
</evidence>
<comment type="caution">
    <text evidence="6">The sequence shown here is derived from an EMBL/GenBank/DDBJ whole genome shotgun (WGS) entry which is preliminary data.</text>
</comment>
<name>A0A5C5X582_9PLAN</name>
<dbReference type="GO" id="GO:0016829">
    <property type="term" value="F:lyase activity"/>
    <property type="evidence" value="ECO:0007669"/>
    <property type="project" value="UniProtKB-KW"/>
</dbReference>
<reference evidence="6 7" key="1">
    <citation type="submission" date="2019-02" db="EMBL/GenBank/DDBJ databases">
        <title>Deep-cultivation of Planctomycetes and their phenomic and genomic characterization uncovers novel biology.</title>
        <authorList>
            <person name="Wiegand S."/>
            <person name="Jogler M."/>
            <person name="Boedeker C."/>
            <person name="Pinto D."/>
            <person name="Vollmers J."/>
            <person name="Rivas-Marin E."/>
            <person name="Kohn T."/>
            <person name="Peeters S.H."/>
            <person name="Heuer A."/>
            <person name="Rast P."/>
            <person name="Oberbeckmann S."/>
            <person name="Bunk B."/>
            <person name="Jeske O."/>
            <person name="Meyerdierks A."/>
            <person name="Storesund J.E."/>
            <person name="Kallscheuer N."/>
            <person name="Luecker S."/>
            <person name="Lage O.M."/>
            <person name="Pohl T."/>
            <person name="Merkel B.J."/>
            <person name="Hornburger P."/>
            <person name="Mueller R.-W."/>
            <person name="Bruemmer F."/>
            <person name="Labrenz M."/>
            <person name="Spormann A.M."/>
            <person name="Op Den Camp H."/>
            <person name="Overmann J."/>
            <person name="Amann R."/>
            <person name="Jetten M.S.M."/>
            <person name="Mascher T."/>
            <person name="Medema M.H."/>
            <person name="Devos D.P."/>
            <person name="Kaster A.-K."/>
            <person name="Ovreas L."/>
            <person name="Rohde M."/>
            <person name="Galperin M.Y."/>
            <person name="Jogler C."/>
        </authorList>
    </citation>
    <scope>NUCLEOTIDE SEQUENCE [LARGE SCALE GENOMIC DNA]</scope>
    <source>
        <strain evidence="6 7">KOR42</strain>
    </source>
</reference>
<dbReference type="GO" id="GO:0005524">
    <property type="term" value="F:ATP binding"/>
    <property type="evidence" value="ECO:0007669"/>
    <property type="project" value="UniProtKB-KW"/>
</dbReference>
<evidence type="ECO:0000256" key="3">
    <source>
        <dbReference type="ARBA" id="ARBA00023015"/>
    </source>
</evidence>